<dbReference type="InterPro" id="IPR038390">
    <property type="entry name" value="Metal_Tscrpt_repr_sf"/>
</dbReference>
<dbReference type="EMBL" id="CACRSM010000002">
    <property type="protein sequence ID" value="VYS89872.1"/>
    <property type="molecule type" value="Genomic_DNA"/>
</dbReference>
<dbReference type="PANTHER" id="PTHR33677:SF5">
    <property type="entry name" value="TRANSCRIPTIONAL REPRESSOR FRMR"/>
    <property type="match status" value="1"/>
</dbReference>
<organism evidence="3">
    <name type="scientific">Schaalia odontolytica</name>
    <dbReference type="NCBI Taxonomy" id="1660"/>
    <lineage>
        <taxon>Bacteria</taxon>
        <taxon>Bacillati</taxon>
        <taxon>Actinomycetota</taxon>
        <taxon>Actinomycetes</taxon>
        <taxon>Actinomycetales</taxon>
        <taxon>Actinomycetaceae</taxon>
        <taxon>Schaalia</taxon>
    </lineage>
</organism>
<accession>A0A6N2S9F2</accession>
<protein>
    <submittedName>
        <fullName evidence="3">Copper-sensing transcriptional repressor CsoR</fullName>
    </submittedName>
</protein>
<comment type="similarity">
    <text evidence="1">Belongs to the CsoR family.</text>
</comment>
<dbReference type="Pfam" id="PF02583">
    <property type="entry name" value="Trns_repr_metal"/>
    <property type="match status" value="1"/>
</dbReference>
<proteinExistence type="inferred from homology"/>
<evidence type="ECO:0000313" key="3">
    <source>
        <dbReference type="EMBL" id="VYS89872.1"/>
    </source>
</evidence>
<dbReference type="GO" id="GO:0003677">
    <property type="term" value="F:DNA binding"/>
    <property type="evidence" value="ECO:0007669"/>
    <property type="project" value="InterPro"/>
</dbReference>
<dbReference type="GO" id="GO:0045892">
    <property type="term" value="P:negative regulation of DNA-templated transcription"/>
    <property type="evidence" value="ECO:0007669"/>
    <property type="project" value="UniProtKB-ARBA"/>
</dbReference>
<name>A0A6N2S9F2_9ACTO</name>
<dbReference type="GO" id="GO:0046872">
    <property type="term" value="F:metal ion binding"/>
    <property type="evidence" value="ECO:0007669"/>
    <property type="project" value="InterPro"/>
</dbReference>
<evidence type="ECO:0000256" key="1">
    <source>
        <dbReference type="ARBA" id="ARBA00005428"/>
    </source>
</evidence>
<dbReference type="AlphaFoldDB" id="A0A6N2S9F2"/>
<dbReference type="PANTHER" id="PTHR33677">
    <property type="entry name" value="TRANSCRIPTIONAL REPRESSOR FRMR-RELATED"/>
    <property type="match status" value="1"/>
</dbReference>
<reference evidence="3" key="1">
    <citation type="submission" date="2019-11" db="EMBL/GenBank/DDBJ databases">
        <authorList>
            <person name="Feng L."/>
        </authorList>
    </citation>
    <scope>NUCLEOTIDE SEQUENCE</scope>
    <source>
        <strain evidence="3">AodontolyticusLFYP35</strain>
    </source>
</reference>
<gene>
    <name evidence="3" type="primary">csoR_2</name>
    <name evidence="3" type="ORF">AOLFYP35_00753</name>
</gene>
<dbReference type="Gene3D" id="1.20.58.1000">
    <property type="entry name" value="Metal-sensitive repressor, helix protomer"/>
    <property type="match status" value="1"/>
</dbReference>
<keyword evidence="2" id="KW-0186">Copper</keyword>
<sequence>MTTRKQVINRLKRARGQLDSLIDHIESGDANCRDVLTQFAAVNSAMKRASYLAVATIMSQCVLEDSSLENDDVPTAEAEESLVKTGSISIEELEQLFLRLG</sequence>
<dbReference type="InterPro" id="IPR003735">
    <property type="entry name" value="Metal_Tscrpt_repr"/>
</dbReference>
<evidence type="ECO:0000256" key="2">
    <source>
        <dbReference type="ARBA" id="ARBA00023008"/>
    </source>
</evidence>
<dbReference type="CDD" id="cd10148">
    <property type="entry name" value="CsoR-like_DUF156"/>
    <property type="match status" value="1"/>
</dbReference>